<sequence length="273" mass="30017">MTRAPATRTDLREALRRLGVEEGDLVMVHAGLRSLGPVLGGVNTVVQALLDAVGPRGTLMAYVDWEMGVEPEDFDDPRLRDEIPTFDKRTARAMRDHGILAETLRTWPGALRSDHPDAGMVAIGPRAEWLCADHPFHYGYGPGSPLARLVEAEGKVLMLGAPLETLTVLHHAEHLADLPGKRVVRYQRPLFVNGERRWVDFEEFDTSEPVADALRASSVDPFTRIGEQCLAEGIGRSGSVALAPSHLFDARRLVRRGVAWLEASYGLVTRTSS</sequence>
<dbReference type="PANTHER" id="PTHR11104:SF0">
    <property type="entry name" value="SPBETA PROPHAGE-DERIVED AMINOGLYCOSIDE N(3')-ACETYLTRANSFERASE-LIKE PROTEIN YOKD"/>
    <property type="match status" value="1"/>
</dbReference>
<keyword evidence="7" id="KW-1185">Reference proteome</keyword>
<evidence type="ECO:0000313" key="7">
    <source>
        <dbReference type="Proteomes" id="UP000282656"/>
    </source>
</evidence>
<keyword evidence="3 5" id="KW-0808">Transferase</keyword>
<protein>
    <recommendedName>
        <fullName evidence="2 5">Aminoglycoside N(3)-acetyltransferase</fullName>
        <ecNumber evidence="5">2.3.1.-</ecNumber>
    </recommendedName>
</protein>
<evidence type="ECO:0000313" key="6">
    <source>
        <dbReference type="EMBL" id="RKH64031.1"/>
    </source>
</evidence>
<dbReference type="Pfam" id="PF02522">
    <property type="entry name" value="Antibiotic_NAT"/>
    <property type="match status" value="1"/>
</dbReference>
<evidence type="ECO:0000256" key="4">
    <source>
        <dbReference type="ARBA" id="ARBA00023315"/>
    </source>
</evidence>
<gene>
    <name evidence="6" type="primary">aac(3)</name>
    <name evidence="6" type="ORF">D7X96_26615</name>
</gene>
<dbReference type="AlphaFoldDB" id="A0A3A8Q907"/>
<dbReference type="GO" id="GO:0046677">
    <property type="term" value="P:response to antibiotic"/>
    <property type="evidence" value="ECO:0007669"/>
    <property type="project" value="UniProtKB-KW"/>
</dbReference>
<dbReference type="NCBIfam" id="NF033082">
    <property type="entry name" value="AAC_3"/>
    <property type="match status" value="1"/>
</dbReference>
<dbReference type="EC" id="2.3.1.-" evidence="5"/>
<dbReference type="OrthoDB" id="7330654at2"/>
<dbReference type="PANTHER" id="PTHR11104">
    <property type="entry name" value="AMINOGLYCOSIDE N3-ACETYLTRANSFERASE"/>
    <property type="match status" value="1"/>
</dbReference>
<dbReference type="InterPro" id="IPR003679">
    <property type="entry name" value="Amioglycoside_AcTrfase"/>
</dbReference>
<dbReference type="GO" id="GO:0046353">
    <property type="term" value="F:aminoglycoside 3-N-acetyltransferase activity"/>
    <property type="evidence" value="ECO:0007669"/>
    <property type="project" value="UniProtKB-EC"/>
</dbReference>
<dbReference type="EMBL" id="RAWM01000089">
    <property type="protein sequence ID" value="RKH64031.1"/>
    <property type="molecule type" value="Genomic_DNA"/>
</dbReference>
<comment type="similarity">
    <text evidence="1 5">Belongs to the antibiotic N-acetyltransferase family.</text>
</comment>
<dbReference type="SUPFAM" id="SSF110710">
    <property type="entry name" value="TTHA0583/YokD-like"/>
    <property type="match status" value="1"/>
</dbReference>
<reference evidence="7" key="1">
    <citation type="submission" date="2018-09" db="EMBL/GenBank/DDBJ databases">
        <authorList>
            <person name="Livingstone P.G."/>
            <person name="Whitworth D.E."/>
        </authorList>
    </citation>
    <scope>NUCLEOTIDE SEQUENCE [LARGE SCALE GENOMIC DNA]</scope>
    <source>
        <strain evidence="7">AB047A</strain>
    </source>
</reference>
<dbReference type="InterPro" id="IPR028345">
    <property type="entry name" value="Antibiotic_NAT-like"/>
</dbReference>
<evidence type="ECO:0000256" key="2">
    <source>
        <dbReference type="ARBA" id="ARBA00012882"/>
    </source>
</evidence>
<dbReference type="RefSeq" id="WP_121771035.1">
    <property type="nucleotide sequence ID" value="NZ_RAWM01000089.1"/>
</dbReference>
<keyword evidence="5" id="KW-0046">Antibiotic resistance</keyword>
<proteinExistence type="inferred from homology"/>
<name>A0A3A8Q907_9BACT</name>
<evidence type="ECO:0000256" key="5">
    <source>
        <dbReference type="RuleBase" id="RU365031"/>
    </source>
</evidence>
<organism evidence="6 7">
    <name type="scientific">Corallococcus interemptor</name>
    <dbReference type="NCBI Taxonomy" id="2316720"/>
    <lineage>
        <taxon>Bacteria</taxon>
        <taxon>Pseudomonadati</taxon>
        <taxon>Myxococcota</taxon>
        <taxon>Myxococcia</taxon>
        <taxon>Myxococcales</taxon>
        <taxon>Cystobacterineae</taxon>
        <taxon>Myxococcaceae</taxon>
        <taxon>Corallococcus</taxon>
    </lineage>
</organism>
<accession>A0A3A8Q907</accession>
<evidence type="ECO:0000256" key="1">
    <source>
        <dbReference type="ARBA" id="ARBA00006383"/>
    </source>
</evidence>
<comment type="catalytic activity">
    <reaction evidence="5">
        <text>a 2-deoxystreptamine antibiotic + acetyl-CoA = an N(3)-acetyl-2-deoxystreptamine antibiotic + CoA + H(+)</text>
        <dbReference type="Rhea" id="RHEA:12665"/>
        <dbReference type="ChEBI" id="CHEBI:15378"/>
        <dbReference type="ChEBI" id="CHEBI:57287"/>
        <dbReference type="ChEBI" id="CHEBI:57288"/>
        <dbReference type="ChEBI" id="CHEBI:57921"/>
        <dbReference type="ChEBI" id="CHEBI:77452"/>
        <dbReference type="EC" id="2.3.1.81"/>
    </reaction>
</comment>
<evidence type="ECO:0000256" key="3">
    <source>
        <dbReference type="ARBA" id="ARBA00022679"/>
    </source>
</evidence>
<comment type="caution">
    <text evidence="6">The sequence shown here is derived from an EMBL/GenBank/DDBJ whole genome shotgun (WGS) entry which is preliminary data.</text>
</comment>
<dbReference type="Proteomes" id="UP000282656">
    <property type="component" value="Unassembled WGS sequence"/>
</dbReference>
<keyword evidence="4 5" id="KW-0012">Acyltransferase</keyword>